<dbReference type="EMBL" id="CT868671">
    <property type="protein sequence ID" value="CAK92969.1"/>
    <property type="molecule type" value="Genomic_DNA"/>
</dbReference>
<keyword evidence="2" id="KW-1185">Reference proteome</keyword>
<sequence length="59" mass="7076">MKNLNRSPLYSNDLYQNNLQSNLDMRMNFQLQKQEGKRTQELVDSIKIEKFDLLDVNDK</sequence>
<dbReference type="RefSeq" id="XP_001460366.1">
    <property type="nucleotide sequence ID" value="XM_001460329.1"/>
</dbReference>
<dbReference type="AlphaFoldDB" id="A0ECF2"/>
<organism evidence="1 2">
    <name type="scientific">Paramecium tetraurelia</name>
    <dbReference type="NCBI Taxonomy" id="5888"/>
    <lineage>
        <taxon>Eukaryota</taxon>
        <taxon>Sar</taxon>
        <taxon>Alveolata</taxon>
        <taxon>Ciliophora</taxon>
        <taxon>Intramacronucleata</taxon>
        <taxon>Oligohymenophorea</taxon>
        <taxon>Peniculida</taxon>
        <taxon>Parameciidae</taxon>
        <taxon>Paramecium</taxon>
    </lineage>
</organism>
<evidence type="ECO:0000313" key="1">
    <source>
        <dbReference type="EMBL" id="CAK92969.1"/>
    </source>
</evidence>
<dbReference type="InParanoid" id="A0ECF2"/>
<evidence type="ECO:0000313" key="2">
    <source>
        <dbReference type="Proteomes" id="UP000000600"/>
    </source>
</evidence>
<dbReference type="GeneID" id="5046161"/>
<reference evidence="1 2" key="1">
    <citation type="journal article" date="2006" name="Nature">
        <title>Global trends of whole-genome duplications revealed by the ciliate Paramecium tetraurelia.</title>
        <authorList>
            <consortium name="Genoscope"/>
            <person name="Aury J.-M."/>
            <person name="Jaillon O."/>
            <person name="Duret L."/>
            <person name="Noel B."/>
            <person name="Jubin C."/>
            <person name="Porcel B.M."/>
            <person name="Segurens B."/>
            <person name="Daubin V."/>
            <person name="Anthouard V."/>
            <person name="Aiach N."/>
            <person name="Arnaiz O."/>
            <person name="Billaut A."/>
            <person name="Beisson J."/>
            <person name="Blanc I."/>
            <person name="Bouhouche K."/>
            <person name="Camara F."/>
            <person name="Duharcourt S."/>
            <person name="Guigo R."/>
            <person name="Gogendeau D."/>
            <person name="Katinka M."/>
            <person name="Keller A.-M."/>
            <person name="Kissmehl R."/>
            <person name="Klotz C."/>
            <person name="Koll F."/>
            <person name="Le Moue A."/>
            <person name="Lepere C."/>
            <person name="Malinsky S."/>
            <person name="Nowacki M."/>
            <person name="Nowak J.K."/>
            <person name="Plattner H."/>
            <person name="Poulain J."/>
            <person name="Ruiz F."/>
            <person name="Serrano V."/>
            <person name="Zagulski M."/>
            <person name="Dessen P."/>
            <person name="Betermier M."/>
            <person name="Weissenbach J."/>
            <person name="Scarpelli C."/>
            <person name="Schachter V."/>
            <person name="Sperling L."/>
            <person name="Meyer E."/>
            <person name="Cohen J."/>
            <person name="Wincker P."/>
        </authorList>
    </citation>
    <scope>NUCLEOTIDE SEQUENCE [LARGE SCALE GENOMIC DNA]</scope>
    <source>
        <strain evidence="1 2">Stock d4-2</strain>
    </source>
</reference>
<dbReference type="KEGG" id="ptm:GSPATT00003838001"/>
<accession>A0ECF2</accession>
<name>A0ECF2_PARTE</name>
<dbReference type="Proteomes" id="UP000000600">
    <property type="component" value="Unassembled WGS sequence"/>
</dbReference>
<protein>
    <submittedName>
        <fullName evidence="1">Uncharacterized protein</fullName>
    </submittedName>
</protein>
<proteinExistence type="predicted"/>
<gene>
    <name evidence="1" type="ORF">GSPATT00003838001</name>
</gene>
<dbReference type="HOGENOM" id="CLU_2965815_0_0_1"/>